<dbReference type="InterPro" id="IPR036640">
    <property type="entry name" value="ABC1_TM_sf"/>
</dbReference>
<proteinExistence type="predicted"/>
<evidence type="ECO:0000256" key="8">
    <source>
        <dbReference type="ARBA" id="ARBA00023136"/>
    </source>
</evidence>
<keyword evidence="7 9" id="KW-1133">Transmembrane helix</keyword>
<dbReference type="PROSITE" id="PS50929">
    <property type="entry name" value="ABC_TM1F"/>
    <property type="match status" value="1"/>
</dbReference>
<dbReference type="InterPro" id="IPR017871">
    <property type="entry name" value="ABC_transporter-like_CS"/>
</dbReference>
<name>A0A845QM94_9FIRM</name>
<keyword evidence="5" id="KW-0547">Nucleotide-binding</keyword>
<keyword evidence="6 12" id="KW-0067">ATP-binding</keyword>
<dbReference type="RefSeq" id="WP_160201471.1">
    <property type="nucleotide sequence ID" value="NZ_QXWK01000010.1"/>
</dbReference>
<dbReference type="Gene3D" id="1.20.1560.10">
    <property type="entry name" value="ABC transporter type 1, transmembrane domain"/>
    <property type="match status" value="1"/>
</dbReference>
<evidence type="ECO:0000256" key="1">
    <source>
        <dbReference type="ARBA" id="ARBA00004651"/>
    </source>
</evidence>
<dbReference type="PROSITE" id="PS50893">
    <property type="entry name" value="ABC_TRANSPORTER_2"/>
    <property type="match status" value="1"/>
</dbReference>
<reference evidence="12 13" key="1">
    <citation type="submission" date="2018-08" db="EMBL/GenBank/DDBJ databases">
        <title>Murine metabolic-syndrome-specific gut microbial biobank.</title>
        <authorList>
            <person name="Liu C."/>
        </authorList>
    </citation>
    <scope>NUCLEOTIDE SEQUENCE [LARGE SCALE GENOMIC DNA]</scope>
    <source>
        <strain evidence="12 13">28</strain>
    </source>
</reference>
<evidence type="ECO:0000256" key="6">
    <source>
        <dbReference type="ARBA" id="ARBA00022840"/>
    </source>
</evidence>
<dbReference type="Proteomes" id="UP000446866">
    <property type="component" value="Unassembled WGS sequence"/>
</dbReference>
<feature type="transmembrane region" description="Helical" evidence="9">
    <location>
        <begin position="133"/>
        <end position="152"/>
    </location>
</feature>
<dbReference type="AlphaFoldDB" id="A0A845QM94"/>
<evidence type="ECO:0000256" key="9">
    <source>
        <dbReference type="SAM" id="Phobius"/>
    </source>
</evidence>
<dbReference type="InterPro" id="IPR011527">
    <property type="entry name" value="ABC1_TM_dom"/>
</dbReference>
<dbReference type="Gene3D" id="3.40.50.300">
    <property type="entry name" value="P-loop containing nucleotide triphosphate hydrolases"/>
    <property type="match status" value="1"/>
</dbReference>
<dbReference type="PANTHER" id="PTHR24221:SF654">
    <property type="entry name" value="ATP-BINDING CASSETTE SUB-FAMILY B MEMBER 6"/>
    <property type="match status" value="1"/>
</dbReference>
<feature type="domain" description="ABC transmembrane type-1" evidence="11">
    <location>
        <begin position="22"/>
        <end position="297"/>
    </location>
</feature>
<protein>
    <submittedName>
        <fullName evidence="12">ABC transporter ATP-binding protein</fullName>
    </submittedName>
</protein>
<feature type="transmembrane region" description="Helical" evidence="9">
    <location>
        <begin position="55"/>
        <end position="72"/>
    </location>
</feature>
<evidence type="ECO:0000256" key="7">
    <source>
        <dbReference type="ARBA" id="ARBA00022989"/>
    </source>
</evidence>
<dbReference type="InterPro" id="IPR027417">
    <property type="entry name" value="P-loop_NTPase"/>
</dbReference>
<comment type="subcellular location">
    <subcellularLocation>
        <location evidence="1">Cell membrane</location>
        <topology evidence="1">Multi-pass membrane protein</topology>
    </subcellularLocation>
</comment>
<keyword evidence="13" id="KW-1185">Reference proteome</keyword>
<evidence type="ECO:0000256" key="2">
    <source>
        <dbReference type="ARBA" id="ARBA00022448"/>
    </source>
</evidence>
<feature type="transmembrane region" description="Helical" evidence="9">
    <location>
        <begin position="243"/>
        <end position="266"/>
    </location>
</feature>
<gene>
    <name evidence="12" type="ORF">D0435_05920</name>
</gene>
<dbReference type="FunFam" id="3.40.50.300:FF:000221">
    <property type="entry name" value="Multidrug ABC transporter ATP-binding protein"/>
    <property type="match status" value="1"/>
</dbReference>
<dbReference type="PROSITE" id="PS00211">
    <property type="entry name" value="ABC_TRANSPORTER_1"/>
    <property type="match status" value="1"/>
</dbReference>
<evidence type="ECO:0000313" key="13">
    <source>
        <dbReference type="Proteomes" id="UP000446866"/>
    </source>
</evidence>
<dbReference type="GO" id="GO:0140359">
    <property type="term" value="F:ABC-type transporter activity"/>
    <property type="evidence" value="ECO:0007669"/>
    <property type="project" value="InterPro"/>
</dbReference>
<keyword evidence="2" id="KW-0813">Transport</keyword>
<dbReference type="PANTHER" id="PTHR24221">
    <property type="entry name" value="ATP-BINDING CASSETTE SUB-FAMILY B"/>
    <property type="match status" value="1"/>
</dbReference>
<evidence type="ECO:0000256" key="3">
    <source>
        <dbReference type="ARBA" id="ARBA00022475"/>
    </source>
</evidence>
<feature type="transmembrane region" description="Helical" evidence="9">
    <location>
        <begin position="20"/>
        <end position="40"/>
    </location>
</feature>
<dbReference type="SMART" id="SM00382">
    <property type="entry name" value="AAA"/>
    <property type="match status" value="1"/>
</dbReference>
<dbReference type="InterPro" id="IPR039421">
    <property type="entry name" value="Type_1_exporter"/>
</dbReference>
<evidence type="ECO:0000256" key="4">
    <source>
        <dbReference type="ARBA" id="ARBA00022692"/>
    </source>
</evidence>
<keyword evidence="4 9" id="KW-0812">Transmembrane</keyword>
<keyword evidence="8 9" id="KW-0472">Membrane</keyword>
<evidence type="ECO:0000259" key="10">
    <source>
        <dbReference type="PROSITE" id="PS50893"/>
    </source>
</evidence>
<organism evidence="12 13">
    <name type="scientific">Anaerotruncus colihominis</name>
    <dbReference type="NCBI Taxonomy" id="169435"/>
    <lineage>
        <taxon>Bacteria</taxon>
        <taxon>Bacillati</taxon>
        <taxon>Bacillota</taxon>
        <taxon>Clostridia</taxon>
        <taxon>Eubacteriales</taxon>
        <taxon>Oscillospiraceae</taxon>
        <taxon>Anaerotruncus</taxon>
    </lineage>
</organism>
<comment type="caution">
    <text evidence="12">The sequence shown here is derived from an EMBL/GenBank/DDBJ whole genome shotgun (WGS) entry which is preliminary data.</text>
</comment>
<sequence length="576" mass="64349">MGKYLRLITFLKHAKKETAIKTFIGIIIVACSFTQAFFLAKGVTAVFDGVTFRNIGFWFTLCLIVLLIRAWFSRYQEGYTKKMAAKVKNKVRCDILRKLMALGPAYKNDKRSGNLQSLITDGIESLEVFLTQYLPQTVVVLATITFSTVYMWSLDWSVGVLMLLMAVISIIVPHLFMPAVSRVMIKYWQDYADLNSQYIDDMQGMSTLKSLGVSRREGEKLSKRVWAFAGESMKNLSISLSDSAVIVACTTVGTVASVALAAFHMAQGKLEYHALLIILFFSGECMKPLNDLNIYWHGSYLGLSVAQELFSVLDEPIVLEDGILGQRISCALPAVELTGVTFRYEEDAGDALKKVNMTMEPGKVTAIVGKSGSGKSTIVNLLLRFFDATEGIVKIDGKDIRSYSMEYLRSQIAVVFQETYLFYGTVLENIKMARPDASEAEVIEAAKMANAHNFIEALPQGYETIVGERGATLSGGERQRISIARAILKDTPILILDEATSSVDMKNEMHIQEALNRCMKDKTTIVIAHRLSAVEHADRIYVLEKGRVMGYGNHQELLRHNQSYQRLVRAQNYAEI</sequence>
<dbReference type="SUPFAM" id="SSF52540">
    <property type="entry name" value="P-loop containing nucleoside triphosphate hydrolases"/>
    <property type="match status" value="1"/>
</dbReference>
<dbReference type="GO" id="GO:0016887">
    <property type="term" value="F:ATP hydrolysis activity"/>
    <property type="evidence" value="ECO:0007669"/>
    <property type="project" value="InterPro"/>
</dbReference>
<dbReference type="Pfam" id="PF00664">
    <property type="entry name" value="ABC_membrane"/>
    <property type="match status" value="1"/>
</dbReference>
<dbReference type="InterPro" id="IPR003439">
    <property type="entry name" value="ABC_transporter-like_ATP-bd"/>
</dbReference>
<feature type="domain" description="ABC transporter" evidence="10">
    <location>
        <begin position="335"/>
        <end position="570"/>
    </location>
</feature>
<dbReference type="GO" id="GO:0005886">
    <property type="term" value="C:plasma membrane"/>
    <property type="evidence" value="ECO:0007669"/>
    <property type="project" value="UniProtKB-SubCell"/>
</dbReference>
<dbReference type="EMBL" id="QXWK01000010">
    <property type="protein sequence ID" value="NBH61188.1"/>
    <property type="molecule type" value="Genomic_DNA"/>
</dbReference>
<dbReference type="InterPro" id="IPR003593">
    <property type="entry name" value="AAA+_ATPase"/>
</dbReference>
<dbReference type="GO" id="GO:0005524">
    <property type="term" value="F:ATP binding"/>
    <property type="evidence" value="ECO:0007669"/>
    <property type="project" value="UniProtKB-KW"/>
</dbReference>
<dbReference type="Pfam" id="PF00005">
    <property type="entry name" value="ABC_tran"/>
    <property type="match status" value="1"/>
</dbReference>
<evidence type="ECO:0000313" key="12">
    <source>
        <dbReference type="EMBL" id="NBH61188.1"/>
    </source>
</evidence>
<evidence type="ECO:0000259" key="11">
    <source>
        <dbReference type="PROSITE" id="PS50929"/>
    </source>
</evidence>
<accession>A0A845QM94</accession>
<feature type="transmembrane region" description="Helical" evidence="9">
    <location>
        <begin position="158"/>
        <end position="177"/>
    </location>
</feature>
<keyword evidence="3" id="KW-1003">Cell membrane</keyword>
<evidence type="ECO:0000256" key="5">
    <source>
        <dbReference type="ARBA" id="ARBA00022741"/>
    </source>
</evidence>
<dbReference type="SUPFAM" id="SSF90123">
    <property type="entry name" value="ABC transporter transmembrane region"/>
    <property type="match status" value="1"/>
</dbReference>